<name>A0ABS5MQ69_9STAP</name>
<dbReference type="CDD" id="cd03794">
    <property type="entry name" value="GT4_WbuB-like"/>
    <property type="match status" value="1"/>
</dbReference>
<gene>
    <name evidence="3" type="ORF">JJQ58_11430</name>
</gene>
<dbReference type="InterPro" id="IPR028098">
    <property type="entry name" value="Glyco_trans_4-like_N"/>
</dbReference>
<dbReference type="Proteomes" id="UP000681586">
    <property type="component" value="Unassembled WGS sequence"/>
</dbReference>
<dbReference type="InterPro" id="IPR050194">
    <property type="entry name" value="Glycosyltransferase_grp1"/>
</dbReference>
<keyword evidence="4" id="KW-1185">Reference proteome</keyword>
<feature type="domain" description="Glycosyl transferase family 1" evidence="1">
    <location>
        <begin position="219"/>
        <end position="385"/>
    </location>
</feature>
<dbReference type="InterPro" id="IPR001296">
    <property type="entry name" value="Glyco_trans_1"/>
</dbReference>
<evidence type="ECO:0000259" key="1">
    <source>
        <dbReference type="Pfam" id="PF00534"/>
    </source>
</evidence>
<proteinExistence type="predicted"/>
<dbReference type="Pfam" id="PF13439">
    <property type="entry name" value="Glyco_transf_4"/>
    <property type="match status" value="1"/>
</dbReference>
<dbReference type="PANTHER" id="PTHR45947">
    <property type="entry name" value="SULFOQUINOVOSYL TRANSFERASE SQD2"/>
    <property type="match status" value="1"/>
</dbReference>
<dbReference type="RefSeq" id="WP_203154144.1">
    <property type="nucleotide sequence ID" value="NZ_JAEPSA010000026.1"/>
</dbReference>
<evidence type="ECO:0000313" key="3">
    <source>
        <dbReference type="EMBL" id="MBS3698078.1"/>
    </source>
</evidence>
<comment type="caution">
    <text evidence="3">The sequence shown here is derived from an EMBL/GenBank/DDBJ whole genome shotgun (WGS) entry which is preliminary data.</text>
</comment>
<evidence type="ECO:0000259" key="2">
    <source>
        <dbReference type="Pfam" id="PF13439"/>
    </source>
</evidence>
<dbReference type="EMBL" id="JAGXBM010000024">
    <property type="protein sequence ID" value="MBS3698078.1"/>
    <property type="molecule type" value="Genomic_DNA"/>
</dbReference>
<evidence type="ECO:0000313" key="4">
    <source>
        <dbReference type="Proteomes" id="UP000681586"/>
    </source>
</evidence>
<accession>A0ABS5MQ69</accession>
<reference evidence="3 4" key="1">
    <citation type="submission" date="2021-05" db="EMBL/GenBank/DDBJ databases">
        <title>Staphylococcus fleurettii isolated from lake water in First Nation community in Manitoba, Canada.</title>
        <authorList>
            <person name="Bashar S."/>
            <person name="Murdock A."/>
            <person name="Patidar R."/>
            <person name="Golding G."/>
            <person name="Farenhorst A."/>
            <person name="Kumar A."/>
        </authorList>
    </citation>
    <scope>NUCLEOTIDE SEQUENCE [LARGE SCALE GENOMIC DNA]</scope>
    <source>
        <strain evidence="3 4">SF002</strain>
    </source>
</reference>
<protein>
    <submittedName>
        <fullName evidence="3">Glycosyltransferase family 4 protein</fullName>
    </submittedName>
</protein>
<feature type="domain" description="Glycosyltransferase subfamily 4-like N-terminal" evidence="2">
    <location>
        <begin position="25"/>
        <end position="206"/>
    </location>
</feature>
<dbReference type="Pfam" id="PF00534">
    <property type="entry name" value="Glycos_transf_1"/>
    <property type="match status" value="1"/>
</dbReference>
<dbReference type="Gene3D" id="3.40.50.2000">
    <property type="entry name" value="Glycogen Phosphorylase B"/>
    <property type="match status" value="2"/>
</dbReference>
<dbReference type="PANTHER" id="PTHR45947:SF3">
    <property type="entry name" value="SULFOQUINOVOSYL TRANSFERASE SQD2"/>
    <property type="match status" value="1"/>
</dbReference>
<sequence>MHILLIHQFYLNENDPGGSRFNKFVEFWSEKGHKVSVIAGTVNYSTGKSDDKYNKKYITKEVISKNVTVYRCHVSKGYNKNFIGRLFGYFSFNFSSSFALKRIKNIDVILVSSPPLFIGLTGILAKWITKKPLIFEIRDLWPESAIDTGVLSNKYIINLAYKIEKMCYKYADLINVLTPAFKDKLIENKNINPNKIIYIPNGADLDIFKPEEKNTNLVQKYNLNNKFIITYTGAHGVANHLEYILNIANNLKNKDKDIHFLLIGDGMRKKSLINLANKMNLDNVTFIDAQPKNQISDYVNLSDACIAVLKKNDTFKTVYPNKIFDYMSCKKPILVGIDGIARELVEDNKAGIYIDPENEEECVNSIISLKNNADLRQEFGENGYQFVSTNFDRKKLADKYIEKMNIMVGK</sequence>
<dbReference type="SUPFAM" id="SSF53756">
    <property type="entry name" value="UDP-Glycosyltransferase/glycogen phosphorylase"/>
    <property type="match status" value="1"/>
</dbReference>
<organism evidence="3 4">
    <name type="scientific">Mammaliicoccus fleurettii</name>
    <dbReference type="NCBI Taxonomy" id="150056"/>
    <lineage>
        <taxon>Bacteria</taxon>
        <taxon>Bacillati</taxon>
        <taxon>Bacillota</taxon>
        <taxon>Bacilli</taxon>
        <taxon>Bacillales</taxon>
        <taxon>Staphylococcaceae</taxon>
        <taxon>Mammaliicoccus</taxon>
    </lineage>
</organism>